<dbReference type="AlphaFoldDB" id="A0A1Q9WSY2"/>
<name>A0A1Q9WSY2_PSERE</name>
<protein>
    <submittedName>
        <fullName evidence="1">Uncharacterized protein</fullName>
    </submittedName>
</protein>
<keyword evidence="2" id="KW-1185">Reference proteome</keyword>
<sequence length="82" mass="8875">MIGYISVAAVTAAYGFALTASPFWQTPQKEPKGLAPFVRHLARARCSFAPAFTRGHRLRSASRRPPLDVCGCAARRYAPTPG</sequence>
<dbReference type="Proteomes" id="UP000186756">
    <property type="component" value="Unassembled WGS sequence"/>
</dbReference>
<proteinExistence type="predicted"/>
<accession>A0A1Q9WSY2</accession>
<evidence type="ECO:0000313" key="1">
    <source>
        <dbReference type="EMBL" id="OLU01885.1"/>
    </source>
</evidence>
<organism evidence="1 2">
    <name type="scientific">Pseudomonas reinekei</name>
    <dbReference type="NCBI Taxonomy" id="395598"/>
    <lineage>
        <taxon>Bacteria</taxon>
        <taxon>Pseudomonadati</taxon>
        <taxon>Pseudomonadota</taxon>
        <taxon>Gammaproteobacteria</taxon>
        <taxon>Pseudomonadales</taxon>
        <taxon>Pseudomonadaceae</taxon>
        <taxon>Pseudomonas</taxon>
    </lineage>
</organism>
<gene>
    <name evidence="1" type="ORF">BVK86_16565</name>
</gene>
<dbReference type="EMBL" id="MSTQ01000009">
    <property type="protein sequence ID" value="OLU01885.1"/>
    <property type="molecule type" value="Genomic_DNA"/>
</dbReference>
<reference evidence="1" key="1">
    <citation type="submission" date="2017-01" db="EMBL/GenBank/DDBJ databases">
        <authorList>
            <person name="Poblete-Castro I."/>
        </authorList>
    </citation>
    <scope>NUCLEOTIDE SEQUENCE [LARGE SCALE GENOMIC DNA]</scope>
    <source>
        <strain evidence="1">MT1</strain>
    </source>
</reference>
<evidence type="ECO:0000313" key="2">
    <source>
        <dbReference type="Proteomes" id="UP000186756"/>
    </source>
</evidence>
<comment type="caution">
    <text evidence="1">The sequence shown here is derived from an EMBL/GenBank/DDBJ whole genome shotgun (WGS) entry which is preliminary data.</text>
</comment>